<evidence type="ECO:0000313" key="2">
    <source>
        <dbReference type="Proteomes" id="UP001056120"/>
    </source>
</evidence>
<dbReference type="Proteomes" id="UP001056120">
    <property type="component" value="Linkage Group LG14"/>
</dbReference>
<gene>
    <name evidence="1" type="ORF">L1987_44328</name>
</gene>
<dbReference type="EMBL" id="CM042031">
    <property type="protein sequence ID" value="KAI3785213.1"/>
    <property type="molecule type" value="Genomic_DNA"/>
</dbReference>
<reference evidence="2" key="1">
    <citation type="journal article" date="2022" name="Mol. Ecol. Resour.">
        <title>The genomes of chicory, endive, great burdock and yacon provide insights into Asteraceae palaeo-polyploidization history and plant inulin production.</title>
        <authorList>
            <person name="Fan W."/>
            <person name="Wang S."/>
            <person name="Wang H."/>
            <person name="Wang A."/>
            <person name="Jiang F."/>
            <person name="Liu H."/>
            <person name="Zhao H."/>
            <person name="Xu D."/>
            <person name="Zhang Y."/>
        </authorList>
    </citation>
    <scope>NUCLEOTIDE SEQUENCE [LARGE SCALE GENOMIC DNA]</scope>
    <source>
        <strain evidence="2">cv. Yunnan</strain>
    </source>
</reference>
<protein>
    <submittedName>
        <fullName evidence="1">Uncharacterized protein</fullName>
    </submittedName>
</protein>
<organism evidence="1 2">
    <name type="scientific">Smallanthus sonchifolius</name>
    <dbReference type="NCBI Taxonomy" id="185202"/>
    <lineage>
        <taxon>Eukaryota</taxon>
        <taxon>Viridiplantae</taxon>
        <taxon>Streptophyta</taxon>
        <taxon>Embryophyta</taxon>
        <taxon>Tracheophyta</taxon>
        <taxon>Spermatophyta</taxon>
        <taxon>Magnoliopsida</taxon>
        <taxon>eudicotyledons</taxon>
        <taxon>Gunneridae</taxon>
        <taxon>Pentapetalae</taxon>
        <taxon>asterids</taxon>
        <taxon>campanulids</taxon>
        <taxon>Asterales</taxon>
        <taxon>Asteraceae</taxon>
        <taxon>Asteroideae</taxon>
        <taxon>Heliantheae alliance</taxon>
        <taxon>Millerieae</taxon>
        <taxon>Smallanthus</taxon>
    </lineage>
</organism>
<proteinExistence type="predicted"/>
<evidence type="ECO:0000313" key="1">
    <source>
        <dbReference type="EMBL" id="KAI3785213.1"/>
    </source>
</evidence>
<name>A0ACB9GNX0_9ASTR</name>
<keyword evidence="2" id="KW-1185">Reference proteome</keyword>
<sequence>MAEFAAKKNIGKRVYEATQLEAPVSLFRSNMLFNGSTYAGDIGKSKKEAEQLVARSVIIRYLNSESGNDMAFIVNCKLRKIHEMNKVQEINNAQNGSSVLGAQTGVGHDFALTEAGTNIMAESSAAPELSLAQGTMVPATFPSSGVPQPIIPQLSVEPITPVSPIVIQPPTGQVSTEPINPVVPVATQLPTSQVSVELIKPAVAEPQVLTPVTSAMVNNSCTPLIETPATYLSSKVTQQPKPEASVEPIKPAVAEPLVLTLVPSAVVNNSCSPVVSAPLVDIPETNLSSNVIQQPNPEASPAQALEYIPLVGQTSDKKRNKNSRKNARKKIRADAQVPVVPANQVLPFLSPQ</sequence>
<accession>A0ACB9GNX0</accession>
<comment type="caution">
    <text evidence="1">The sequence shown here is derived from an EMBL/GenBank/DDBJ whole genome shotgun (WGS) entry which is preliminary data.</text>
</comment>
<reference evidence="1 2" key="2">
    <citation type="journal article" date="2022" name="Mol. Ecol. Resour.">
        <title>The genomes of chicory, endive, great burdock and yacon provide insights into Asteraceae paleo-polyploidization history and plant inulin production.</title>
        <authorList>
            <person name="Fan W."/>
            <person name="Wang S."/>
            <person name="Wang H."/>
            <person name="Wang A."/>
            <person name="Jiang F."/>
            <person name="Liu H."/>
            <person name="Zhao H."/>
            <person name="Xu D."/>
            <person name="Zhang Y."/>
        </authorList>
    </citation>
    <scope>NUCLEOTIDE SEQUENCE [LARGE SCALE GENOMIC DNA]</scope>
    <source>
        <strain evidence="2">cv. Yunnan</strain>
        <tissue evidence="1">Leaves</tissue>
    </source>
</reference>